<comment type="caution">
    <text evidence="1">The sequence shown here is derived from an EMBL/GenBank/DDBJ whole genome shotgun (WGS) entry which is preliminary data.</text>
</comment>
<protein>
    <submittedName>
        <fullName evidence="1">Uncharacterized protein</fullName>
    </submittedName>
</protein>
<sequence>MGKLKRQSFLQCTGDHLVVPRDPHVQTPDSKDDETTAFCFLYCSIHIPYVSVTPKLRDSVRWGRVGKIKAVGYVALVCYVVFAWGQAGSTSCPSARGSREIFELSCPGEVSSFNYFLLPHLPPYAVRPVSACPGLIRSPPPPCGTLAGRPLRTRDTFPL</sequence>
<evidence type="ECO:0000313" key="1">
    <source>
        <dbReference type="EMBL" id="PKI62036.1"/>
    </source>
</evidence>
<name>A0A2I0K2V2_PUNGR</name>
<dbReference type="AlphaFoldDB" id="A0A2I0K2V2"/>
<dbReference type="EMBL" id="PGOL01000988">
    <property type="protein sequence ID" value="PKI62036.1"/>
    <property type="molecule type" value="Genomic_DNA"/>
</dbReference>
<dbReference type="Proteomes" id="UP000233551">
    <property type="component" value="Unassembled WGS sequence"/>
</dbReference>
<organism evidence="1 2">
    <name type="scientific">Punica granatum</name>
    <name type="common">Pomegranate</name>
    <dbReference type="NCBI Taxonomy" id="22663"/>
    <lineage>
        <taxon>Eukaryota</taxon>
        <taxon>Viridiplantae</taxon>
        <taxon>Streptophyta</taxon>
        <taxon>Embryophyta</taxon>
        <taxon>Tracheophyta</taxon>
        <taxon>Spermatophyta</taxon>
        <taxon>Magnoliopsida</taxon>
        <taxon>eudicotyledons</taxon>
        <taxon>Gunneridae</taxon>
        <taxon>Pentapetalae</taxon>
        <taxon>rosids</taxon>
        <taxon>malvids</taxon>
        <taxon>Myrtales</taxon>
        <taxon>Lythraceae</taxon>
        <taxon>Punica</taxon>
    </lineage>
</organism>
<reference evidence="1 2" key="1">
    <citation type="submission" date="2017-11" db="EMBL/GenBank/DDBJ databases">
        <title>De-novo sequencing of pomegranate (Punica granatum L.) genome.</title>
        <authorList>
            <person name="Akparov Z."/>
            <person name="Amiraslanov A."/>
            <person name="Hajiyeva S."/>
            <person name="Abbasov M."/>
            <person name="Kaur K."/>
            <person name="Hamwieh A."/>
            <person name="Solovyev V."/>
            <person name="Salamov A."/>
            <person name="Braich B."/>
            <person name="Kosarev P."/>
            <person name="Mahmoud A."/>
            <person name="Hajiyev E."/>
            <person name="Babayeva S."/>
            <person name="Izzatullayeva V."/>
            <person name="Mammadov A."/>
            <person name="Mammadov A."/>
            <person name="Sharifova S."/>
            <person name="Ojaghi J."/>
            <person name="Eynullazada K."/>
            <person name="Bayramov B."/>
            <person name="Abdulazimova A."/>
            <person name="Shahmuradov I."/>
        </authorList>
    </citation>
    <scope>NUCLEOTIDE SEQUENCE [LARGE SCALE GENOMIC DNA]</scope>
    <source>
        <strain evidence="2">cv. AG2017</strain>
        <tissue evidence="1">Leaf</tissue>
    </source>
</reference>
<evidence type="ECO:0000313" key="2">
    <source>
        <dbReference type="Proteomes" id="UP000233551"/>
    </source>
</evidence>
<accession>A0A2I0K2V2</accession>
<keyword evidence="2" id="KW-1185">Reference proteome</keyword>
<gene>
    <name evidence="1" type="ORF">CRG98_017409</name>
</gene>
<proteinExistence type="predicted"/>